<name>A0ABS1JJA7_9BURK</name>
<keyword evidence="1" id="KW-0472">Membrane</keyword>
<gene>
    <name evidence="2" type="ORF">JI746_04155</name>
</gene>
<keyword evidence="1" id="KW-0812">Transmembrane</keyword>
<feature type="transmembrane region" description="Helical" evidence="1">
    <location>
        <begin position="91"/>
        <end position="114"/>
    </location>
</feature>
<keyword evidence="3" id="KW-1185">Reference proteome</keyword>
<proteinExistence type="predicted"/>
<comment type="caution">
    <text evidence="2">The sequence shown here is derived from an EMBL/GenBank/DDBJ whole genome shotgun (WGS) entry which is preliminary data.</text>
</comment>
<organism evidence="2 3">
    <name type="scientific">Ramlibacter alkalitolerans</name>
    <dbReference type="NCBI Taxonomy" id="2039631"/>
    <lineage>
        <taxon>Bacteria</taxon>
        <taxon>Pseudomonadati</taxon>
        <taxon>Pseudomonadota</taxon>
        <taxon>Betaproteobacteria</taxon>
        <taxon>Burkholderiales</taxon>
        <taxon>Comamonadaceae</taxon>
        <taxon>Ramlibacter</taxon>
    </lineage>
</organism>
<feature type="transmembrane region" description="Helical" evidence="1">
    <location>
        <begin position="66"/>
        <end position="85"/>
    </location>
</feature>
<sequence length="120" mass="13518">MVQPVVAGPWSGSGVTNMSFSTLLYRYFFFGWLFKDVNRGNLLERAAAWRHNRDQARWLPTYMRRWVGCGLFFYGLGMTVESLLHAPAFSVLFYVPCALSVPINAVIGAAWVGLRIVPAN</sequence>
<reference evidence="2 3" key="1">
    <citation type="journal article" date="2017" name="Int. J. Syst. Evol. Microbiol.">
        <title>Ramlibacter alkalitolerans sp. nov., alkali-tolerant bacterium isolated from soil of ginseng.</title>
        <authorList>
            <person name="Lee D.H."/>
            <person name="Cha C.J."/>
        </authorList>
    </citation>
    <scope>NUCLEOTIDE SEQUENCE [LARGE SCALE GENOMIC DNA]</scope>
    <source>
        <strain evidence="2 3">KACC 19305</strain>
    </source>
</reference>
<dbReference type="EMBL" id="JAEQND010000002">
    <property type="protein sequence ID" value="MBL0424294.1"/>
    <property type="molecule type" value="Genomic_DNA"/>
</dbReference>
<evidence type="ECO:0000313" key="3">
    <source>
        <dbReference type="Proteomes" id="UP000622707"/>
    </source>
</evidence>
<dbReference type="Proteomes" id="UP000622707">
    <property type="component" value="Unassembled WGS sequence"/>
</dbReference>
<evidence type="ECO:0000256" key="1">
    <source>
        <dbReference type="SAM" id="Phobius"/>
    </source>
</evidence>
<protein>
    <submittedName>
        <fullName evidence="2">Uncharacterized protein</fullName>
    </submittedName>
</protein>
<evidence type="ECO:0000313" key="2">
    <source>
        <dbReference type="EMBL" id="MBL0424294.1"/>
    </source>
</evidence>
<accession>A0ABS1JJA7</accession>
<keyword evidence="1" id="KW-1133">Transmembrane helix</keyword>